<dbReference type="OrthoDB" id="1668230at2759"/>
<organism evidence="1">
    <name type="scientific">Cyprideis torosa</name>
    <dbReference type="NCBI Taxonomy" id="163714"/>
    <lineage>
        <taxon>Eukaryota</taxon>
        <taxon>Metazoa</taxon>
        <taxon>Ecdysozoa</taxon>
        <taxon>Arthropoda</taxon>
        <taxon>Crustacea</taxon>
        <taxon>Oligostraca</taxon>
        <taxon>Ostracoda</taxon>
        <taxon>Podocopa</taxon>
        <taxon>Podocopida</taxon>
        <taxon>Cytherocopina</taxon>
        <taxon>Cytheroidea</taxon>
        <taxon>Cytherideidae</taxon>
        <taxon>Cyprideis</taxon>
    </lineage>
</organism>
<name>A0A7R8ZR07_9CRUS</name>
<gene>
    <name evidence="1" type="ORF">CTOB1V02_LOCUS11715</name>
</gene>
<accession>A0A7R8ZR07</accession>
<reference evidence="1" key="1">
    <citation type="submission" date="2020-11" db="EMBL/GenBank/DDBJ databases">
        <authorList>
            <person name="Tran Van P."/>
        </authorList>
    </citation>
    <scope>NUCLEOTIDE SEQUENCE</scope>
</reference>
<dbReference type="AlphaFoldDB" id="A0A7R8ZR07"/>
<protein>
    <submittedName>
        <fullName evidence="1">Uncharacterized protein</fullName>
    </submittedName>
</protein>
<sequence length="412" mass="46504">MQMLGRFQAFRQLGHENLCAYIELIRGKHGKRHWFMARHVKTKEWTEISPEEIRAVIWAKETYTVDMKGPASWPTPARILYEKDLDPSLRYMFPESEVYPKSRYQCERSLEELRAERWLRDHAPTSPPSAQPRAGAEALDRSVAEKLPEVLNRVPQLMSERLPPANTTAPAAEEHSHPEPLSDFPCAPTLTVPLDMSDEVDEAFEKPITRKAEVGTSVYEHSGSLEELLVLGPTSRPPTAPCFRVPMAPAPHPSAPLDGRGPRYSNTGAEPTVNTKNTMTTVVEYAEEKCEAGDIEDVIEDLDFEKHDEVVQGIQYVYGDNINVLREIGQSDTMVNRFETLIEQDFIEDADLKDVVEQFQRTASDDPFNIGRMILKPAVVAGNGCQADTMNNDIIENVEEKEPIEDVICNLF</sequence>
<evidence type="ECO:0000313" key="1">
    <source>
        <dbReference type="EMBL" id="CAD7233896.1"/>
    </source>
</evidence>
<dbReference type="EMBL" id="OB667224">
    <property type="protein sequence ID" value="CAD7233896.1"/>
    <property type="molecule type" value="Genomic_DNA"/>
</dbReference>
<proteinExistence type="predicted"/>